<sequence length="67" mass="7687">MTWTEDGFYLDRMVISLTPEQEARLVQAAQADGISPESLVADIVLEALDFEDEEEEAVLVERRRQFD</sequence>
<gene>
    <name evidence="1" type="ORF">SAMN05421770_101460</name>
</gene>
<proteinExistence type="predicted"/>
<evidence type="ECO:0000313" key="2">
    <source>
        <dbReference type="Proteomes" id="UP000198356"/>
    </source>
</evidence>
<reference evidence="1 2" key="1">
    <citation type="submission" date="2017-06" db="EMBL/GenBank/DDBJ databases">
        <authorList>
            <person name="Kim H.J."/>
            <person name="Triplett B.A."/>
        </authorList>
    </citation>
    <scope>NUCLEOTIDE SEQUENCE [LARGE SCALE GENOMIC DNA]</scope>
    <source>
        <strain evidence="1 2">DSM 18704</strain>
    </source>
</reference>
<protein>
    <recommendedName>
        <fullName evidence="3">Ribbon-helix-helix protein, copG family</fullName>
    </recommendedName>
</protein>
<dbReference type="RefSeq" id="WP_089406755.1">
    <property type="nucleotide sequence ID" value="NZ_FZOU01000001.1"/>
</dbReference>
<evidence type="ECO:0000313" key="1">
    <source>
        <dbReference type="EMBL" id="SNS31508.1"/>
    </source>
</evidence>
<keyword evidence="2" id="KW-1185">Reference proteome</keyword>
<dbReference type="Proteomes" id="UP000198356">
    <property type="component" value="Unassembled WGS sequence"/>
</dbReference>
<name>A0A239DI04_9BACT</name>
<evidence type="ECO:0008006" key="3">
    <source>
        <dbReference type="Google" id="ProtNLM"/>
    </source>
</evidence>
<organism evidence="1 2">
    <name type="scientific">Granulicella rosea</name>
    <dbReference type="NCBI Taxonomy" id="474952"/>
    <lineage>
        <taxon>Bacteria</taxon>
        <taxon>Pseudomonadati</taxon>
        <taxon>Acidobacteriota</taxon>
        <taxon>Terriglobia</taxon>
        <taxon>Terriglobales</taxon>
        <taxon>Acidobacteriaceae</taxon>
        <taxon>Granulicella</taxon>
    </lineage>
</organism>
<accession>A0A239DI04</accession>
<dbReference type="EMBL" id="FZOU01000001">
    <property type="protein sequence ID" value="SNS31508.1"/>
    <property type="molecule type" value="Genomic_DNA"/>
</dbReference>
<dbReference type="AlphaFoldDB" id="A0A239DI04"/>